<dbReference type="EMBL" id="KN832872">
    <property type="protein sequence ID" value="KIN04571.1"/>
    <property type="molecule type" value="Genomic_DNA"/>
</dbReference>
<sequence length="161" mass="17417">MAGSDSAGDSANPHKIAQFSVGLGVLRDCVGRGGHAAVQTSMALRRHWWGRSNGEHNTSSSRQRRGARREGSSSRSQGGSYIDLSSAAVERRRRYRERVEPGCGKEAANGGETCEAGESTVEKANWISYGATGPRRGMGGRITALDVRRERARGFRLWPVS</sequence>
<proteinExistence type="predicted"/>
<accession>A0A0C3H8J1</accession>
<organism evidence="2 3">
    <name type="scientific">Oidiodendron maius (strain Zn)</name>
    <dbReference type="NCBI Taxonomy" id="913774"/>
    <lineage>
        <taxon>Eukaryota</taxon>
        <taxon>Fungi</taxon>
        <taxon>Dikarya</taxon>
        <taxon>Ascomycota</taxon>
        <taxon>Pezizomycotina</taxon>
        <taxon>Leotiomycetes</taxon>
        <taxon>Leotiomycetes incertae sedis</taxon>
        <taxon>Myxotrichaceae</taxon>
        <taxon>Oidiodendron</taxon>
    </lineage>
</organism>
<dbReference type="HOGENOM" id="CLU_1644215_0_0_1"/>
<reference evidence="3" key="2">
    <citation type="submission" date="2015-01" db="EMBL/GenBank/DDBJ databases">
        <title>Evolutionary Origins and Diversification of the Mycorrhizal Mutualists.</title>
        <authorList>
            <consortium name="DOE Joint Genome Institute"/>
            <consortium name="Mycorrhizal Genomics Consortium"/>
            <person name="Kohler A."/>
            <person name="Kuo A."/>
            <person name="Nagy L.G."/>
            <person name="Floudas D."/>
            <person name="Copeland A."/>
            <person name="Barry K.W."/>
            <person name="Cichocki N."/>
            <person name="Veneault-Fourrey C."/>
            <person name="LaButti K."/>
            <person name="Lindquist E.A."/>
            <person name="Lipzen A."/>
            <person name="Lundell T."/>
            <person name="Morin E."/>
            <person name="Murat C."/>
            <person name="Riley R."/>
            <person name="Ohm R."/>
            <person name="Sun H."/>
            <person name="Tunlid A."/>
            <person name="Henrissat B."/>
            <person name="Grigoriev I.V."/>
            <person name="Hibbett D.S."/>
            <person name="Martin F."/>
        </authorList>
    </citation>
    <scope>NUCLEOTIDE SEQUENCE [LARGE SCALE GENOMIC DNA]</scope>
    <source>
        <strain evidence="3">Zn</strain>
    </source>
</reference>
<keyword evidence="3" id="KW-1185">Reference proteome</keyword>
<evidence type="ECO:0000313" key="2">
    <source>
        <dbReference type="EMBL" id="KIN04571.1"/>
    </source>
</evidence>
<evidence type="ECO:0000313" key="3">
    <source>
        <dbReference type="Proteomes" id="UP000054321"/>
    </source>
</evidence>
<gene>
    <name evidence="2" type="ORF">OIDMADRAFT_25215</name>
</gene>
<dbReference type="AlphaFoldDB" id="A0A0C3H8J1"/>
<dbReference type="InParanoid" id="A0A0C3H8J1"/>
<name>A0A0C3H8J1_OIDMZ</name>
<feature type="region of interest" description="Disordered" evidence="1">
    <location>
        <begin position="49"/>
        <end position="114"/>
    </location>
</feature>
<reference evidence="2 3" key="1">
    <citation type="submission" date="2014-04" db="EMBL/GenBank/DDBJ databases">
        <authorList>
            <consortium name="DOE Joint Genome Institute"/>
            <person name="Kuo A."/>
            <person name="Martino E."/>
            <person name="Perotto S."/>
            <person name="Kohler A."/>
            <person name="Nagy L.G."/>
            <person name="Floudas D."/>
            <person name="Copeland A."/>
            <person name="Barry K.W."/>
            <person name="Cichocki N."/>
            <person name="Veneault-Fourrey C."/>
            <person name="LaButti K."/>
            <person name="Lindquist E.A."/>
            <person name="Lipzen A."/>
            <person name="Lundell T."/>
            <person name="Morin E."/>
            <person name="Murat C."/>
            <person name="Sun H."/>
            <person name="Tunlid A."/>
            <person name="Henrissat B."/>
            <person name="Grigoriev I.V."/>
            <person name="Hibbett D.S."/>
            <person name="Martin F."/>
            <person name="Nordberg H.P."/>
            <person name="Cantor M.N."/>
            <person name="Hua S.X."/>
        </authorList>
    </citation>
    <scope>NUCLEOTIDE SEQUENCE [LARGE SCALE GENOMIC DNA]</scope>
    <source>
        <strain evidence="2 3">Zn</strain>
    </source>
</reference>
<protein>
    <submittedName>
        <fullName evidence="2">Uncharacterized protein</fullName>
    </submittedName>
</protein>
<dbReference type="Proteomes" id="UP000054321">
    <property type="component" value="Unassembled WGS sequence"/>
</dbReference>
<evidence type="ECO:0000256" key="1">
    <source>
        <dbReference type="SAM" id="MobiDB-lite"/>
    </source>
</evidence>